<gene>
    <name evidence="2" type="ORF">GMA64_10885</name>
    <name evidence="1" type="ORF">GMA92_14465</name>
</gene>
<evidence type="ECO:0000313" key="3">
    <source>
        <dbReference type="Proteomes" id="UP000487649"/>
    </source>
</evidence>
<proteinExistence type="predicted"/>
<reference evidence="2 3" key="1">
    <citation type="journal article" date="2019" name="Nat. Med.">
        <title>A library of human gut bacterial isolates paired with longitudinal multiomics data enables mechanistic microbiome research.</title>
        <authorList>
            <person name="Poyet M."/>
            <person name="Groussin M."/>
            <person name="Gibbons S.M."/>
            <person name="Avila-Pacheco J."/>
            <person name="Jiang X."/>
            <person name="Kearney S.M."/>
            <person name="Perrotta A.R."/>
            <person name="Berdy B."/>
            <person name="Zhao S."/>
            <person name="Lieberman T.D."/>
            <person name="Swanson P.K."/>
            <person name="Smith M."/>
            <person name="Roesemann S."/>
            <person name="Alexander J.E."/>
            <person name="Rich S.A."/>
            <person name="Livny J."/>
            <person name="Vlamakis H."/>
            <person name="Clish C."/>
            <person name="Bullock K."/>
            <person name="Deik A."/>
            <person name="Scott J."/>
            <person name="Pierce K.A."/>
            <person name="Xavier R.J."/>
            <person name="Alm E.J."/>
        </authorList>
    </citation>
    <scope>NUCLEOTIDE SEQUENCE</scope>
    <source>
        <strain evidence="2">BIOML-A179</strain>
        <strain evidence="1 3">BIOML-A198</strain>
    </source>
</reference>
<accession>A0A6G2CEK0</accession>
<dbReference type="AlphaFoldDB" id="A0A6G2CEK0"/>
<dbReference type="Proteomes" id="UP000487649">
    <property type="component" value="Unassembled WGS sequence"/>
</dbReference>
<organism evidence="2">
    <name type="scientific">Turicibacter sanguinis</name>
    <dbReference type="NCBI Taxonomy" id="154288"/>
    <lineage>
        <taxon>Bacteria</taxon>
        <taxon>Bacillati</taxon>
        <taxon>Bacillota</taxon>
        <taxon>Erysipelotrichia</taxon>
        <taxon>Erysipelotrichales</taxon>
        <taxon>Turicibacteraceae</taxon>
        <taxon>Turicibacter</taxon>
    </lineage>
</organism>
<comment type="caution">
    <text evidence="2">The sequence shown here is derived from an EMBL/GenBank/DDBJ whole genome shotgun (WGS) entry which is preliminary data.</text>
</comment>
<sequence length="129" mass="14055">MAELLTQGAVLKLDSTVVAGVKSMGEITEKTSKVEVTTLADKGRRYINGIKEYGDEISYTCNYEKAEFKKVRALADGETHEVEITYADGLKITFNAYVSVTLNGVEVDAVHEFTISLTPASEITIGDVE</sequence>
<evidence type="ECO:0000313" key="2">
    <source>
        <dbReference type="EMBL" id="MTL95035.1"/>
    </source>
</evidence>
<dbReference type="EMBL" id="WMQV01000029">
    <property type="protein sequence ID" value="MTL95035.1"/>
    <property type="molecule type" value="Genomic_DNA"/>
</dbReference>
<dbReference type="RefSeq" id="WP_006783394.1">
    <property type="nucleotide sequence ID" value="NZ_RCYV01000017.1"/>
</dbReference>
<evidence type="ECO:0000313" key="1">
    <source>
        <dbReference type="EMBL" id="MTK22609.1"/>
    </source>
</evidence>
<protein>
    <recommendedName>
        <fullName evidence="4">Phage tail protein</fullName>
    </recommendedName>
</protein>
<evidence type="ECO:0008006" key="4">
    <source>
        <dbReference type="Google" id="ProtNLM"/>
    </source>
</evidence>
<dbReference type="EMBL" id="WMQE01000045">
    <property type="protein sequence ID" value="MTK22609.1"/>
    <property type="molecule type" value="Genomic_DNA"/>
</dbReference>
<name>A0A6G2CEK0_9FIRM</name>
<dbReference type="Gene3D" id="4.10.410.40">
    <property type="match status" value="1"/>
</dbReference>